<dbReference type="HOGENOM" id="CLU_050242_0_0_1"/>
<evidence type="ECO:0000256" key="1">
    <source>
        <dbReference type="ARBA" id="ARBA00000900"/>
    </source>
</evidence>
<dbReference type="eggNOG" id="KOG0800">
    <property type="taxonomic scope" value="Eukaryota"/>
</dbReference>
<proteinExistence type="predicted"/>
<keyword evidence="5" id="KW-0804">Transcription</keyword>
<evidence type="ECO:0000256" key="5">
    <source>
        <dbReference type="ARBA" id="ARBA00023163"/>
    </source>
</evidence>
<dbReference type="RefSeq" id="XP_002838451.1">
    <property type="nucleotide sequence ID" value="XM_002838405.1"/>
</dbReference>
<evidence type="ECO:0000256" key="4">
    <source>
        <dbReference type="ARBA" id="ARBA00023015"/>
    </source>
</evidence>
<evidence type="ECO:0000256" key="3">
    <source>
        <dbReference type="ARBA" id="ARBA00022679"/>
    </source>
</evidence>
<evidence type="ECO:0000313" key="8">
    <source>
        <dbReference type="Proteomes" id="UP000006911"/>
    </source>
</evidence>
<protein>
    <recommendedName>
        <fullName evidence="2">RING-type E3 ubiquitin transferase</fullName>
        <ecNumber evidence="2">2.3.2.27</ecNumber>
    </recommendedName>
</protein>
<dbReference type="GeneID" id="9181647"/>
<dbReference type="STRING" id="656061.D5GDP9"/>
<feature type="compositionally biased region" description="Basic and acidic residues" evidence="6">
    <location>
        <begin position="235"/>
        <end position="244"/>
    </location>
</feature>
<feature type="compositionally biased region" description="Low complexity" evidence="6">
    <location>
        <begin position="34"/>
        <end position="45"/>
    </location>
</feature>
<dbReference type="InParanoid" id="D5GDP9"/>
<keyword evidence="3" id="KW-0808">Transferase</keyword>
<dbReference type="KEGG" id="tml:GSTUM_00006219001"/>
<feature type="region of interest" description="Disordered" evidence="6">
    <location>
        <begin position="196"/>
        <end position="244"/>
    </location>
</feature>
<accession>D5GDP9</accession>
<feature type="region of interest" description="Disordered" evidence="6">
    <location>
        <begin position="24"/>
        <end position="66"/>
    </location>
</feature>
<evidence type="ECO:0000256" key="6">
    <source>
        <dbReference type="SAM" id="MobiDB-lite"/>
    </source>
</evidence>
<evidence type="ECO:0000256" key="2">
    <source>
        <dbReference type="ARBA" id="ARBA00012483"/>
    </source>
</evidence>
<dbReference type="EMBL" id="FN430153">
    <property type="protein sequence ID" value="CAZ82642.1"/>
    <property type="molecule type" value="Genomic_DNA"/>
</dbReference>
<reference evidence="7 8" key="1">
    <citation type="journal article" date="2010" name="Nature">
        <title>Perigord black truffle genome uncovers evolutionary origins and mechanisms of symbiosis.</title>
        <authorList>
            <person name="Martin F."/>
            <person name="Kohler A."/>
            <person name="Murat C."/>
            <person name="Balestrini R."/>
            <person name="Coutinho P.M."/>
            <person name="Jaillon O."/>
            <person name="Montanini B."/>
            <person name="Morin E."/>
            <person name="Noel B."/>
            <person name="Percudani R."/>
            <person name="Porcel B."/>
            <person name="Rubini A."/>
            <person name="Amicucci A."/>
            <person name="Amselem J."/>
            <person name="Anthouard V."/>
            <person name="Arcioni S."/>
            <person name="Artiguenave F."/>
            <person name="Aury J.M."/>
            <person name="Ballario P."/>
            <person name="Bolchi A."/>
            <person name="Brenna A."/>
            <person name="Brun A."/>
            <person name="Buee M."/>
            <person name="Cantarel B."/>
            <person name="Chevalier G."/>
            <person name="Couloux A."/>
            <person name="Da Silva C."/>
            <person name="Denoeud F."/>
            <person name="Duplessis S."/>
            <person name="Ghignone S."/>
            <person name="Hilselberger B."/>
            <person name="Iotti M."/>
            <person name="Marcais B."/>
            <person name="Mello A."/>
            <person name="Miranda M."/>
            <person name="Pacioni G."/>
            <person name="Quesneville H."/>
            <person name="Riccioni C."/>
            <person name="Ruotolo R."/>
            <person name="Splivallo R."/>
            <person name="Stocchi V."/>
            <person name="Tisserant E."/>
            <person name="Viscomi A.R."/>
            <person name="Zambonelli A."/>
            <person name="Zampieri E."/>
            <person name="Henrissat B."/>
            <person name="Lebrun M.H."/>
            <person name="Paolocci F."/>
            <person name="Bonfante P."/>
            <person name="Ottonello S."/>
            <person name="Wincker P."/>
        </authorList>
    </citation>
    <scope>NUCLEOTIDE SEQUENCE [LARGE SCALE GENOMIC DNA]</scope>
    <source>
        <strain evidence="7 8">Mel28</strain>
    </source>
</reference>
<sequence>MEVKPLCPLCKVAIEWLEVGGVKHNVPRKPAPSKPTFYSSSSTTTDTRRRPYRPRRPRSPPPSSILTRRHIYTHGLRSSHVGANRLSNHTNFTPAIFLASEHLQSRARAFIRRELSTFAFLADNAEFVLEYVIAILKSVDLKSASGAAEDMLAEFLGRRNAGVFVHELNAFLRSPYERVEEFDRWAQYPSPEKGAGFAEWEREGGGGHVERERARVREREGRRDRWSTGGGVSARRADRYRPAV</sequence>
<dbReference type="PANTHER" id="PTHR46077:SF1">
    <property type="entry name" value="TOP1 BINDING ARGININE_SERINE RICH PROTEIN, E3 UBIQUITIN LIGASE"/>
    <property type="match status" value="1"/>
</dbReference>
<dbReference type="GO" id="GO:0000209">
    <property type="term" value="P:protein polyubiquitination"/>
    <property type="evidence" value="ECO:0007669"/>
    <property type="project" value="TreeGrafter"/>
</dbReference>
<dbReference type="PANTHER" id="PTHR46077">
    <property type="entry name" value="E3 UBIQUITIN-PROTEIN LIGASE TOPORS"/>
    <property type="match status" value="1"/>
</dbReference>
<name>D5GDP9_TUBMM</name>
<dbReference type="Proteomes" id="UP000006911">
    <property type="component" value="Unassembled WGS sequence"/>
</dbReference>
<comment type="catalytic activity">
    <reaction evidence="1">
        <text>S-ubiquitinyl-[E2 ubiquitin-conjugating enzyme]-L-cysteine + [acceptor protein]-L-lysine = [E2 ubiquitin-conjugating enzyme]-L-cysteine + N(6)-ubiquitinyl-[acceptor protein]-L-lysine.</text>
        <dbReference type="EC" id="2.3.2.27"/>
    </reaction>
</comment>
<keyword evidence="8" id="KW-1185">Reference proteome</keyword>
<evidence type="ECO:0000313" key="7">
    <source>
        <dbReference type="EMBL" id="CAZ82642.1"/>
    </source>
</evidence>
<feature type="compositionally biased region" description="Basic and acidic residues" evidence="6">
    <location>
        <begin position="199"/>
        <end position="226"/>
    </location>
</feature>
<dbReference type="GO" id="GO:0061630">
    <property type="term" value="F:ubiquitin protein ligase activity"/>
    <property type="evidence" value="ECO:0007669"/>
    <property type="project" value="UniProtKB-EC"/>
</dbReference>
<gene>
    <name evidence="7" type="ORF">GSTUM_00006219001</name>
</gene>
<keyword evidence="4" id="KW-0805">Transcription regulation</keyword>
<dbReference type="AlphaFoldDB" id="D5GDP9"/>
<dbReference type="EC" id="2.3.2.27" evidence="2"/>
<organism evidence="7 8">
    <name type="scientific">Tuber melanosporum (strain Mel28)</name>
    <name type="common">Perigord black truffle</name>
    <dbReference type="NCBI Taxonomy" id="656061"/>
    <lineage>
        <taxon>Eukaryota</taxon>
        <taxon>Fungi</taxon>
        <taxon>Dikarya</taxon>
        <taxon>Ascomycota</taxon>
        <taxon>Pezizomycotina</taxon>
        <taxon>Pezizomycetes</taxon>
        <taxon>Pezizales</taxon>
        <taxon>Tuberaceae</taxon>
        <taxon>Tuber</taxon>
    </lineage>
</organism>
<dbReference type="GO" id="GO:0006513">
    <property type="term" value="P:protein monoubiquitination"/>
    <property type="evidence" value="ECO:0007669"/>
    <property type="project" value="TreeGrafter"/>
</dbReference>